<dbReference type="PROSITE" id="PS50850">
    <property type="entry name" value="MFS"/>
    <property type="match status" value="1"/>
</dbReference>
<organism evidence="9 10">
    <name type="scientific">Marininema mesophilum</name>
    <dbReference type="NCBI Taxonomy" id="1048340"/>
    <lineage>
        <taxon>Bacteria</taxon>
        <taxon>Bacillati</taxon>
        <taxon>Bacillota</taxon>
        <taxon>Bacilli</taxon>
        <taxon>Bacillales</taxon>
        <taxon>Thermoactinomycetaceae</taxon>
        <taxon>Marininema</taxon>
    </lineage>
</organism>
<evidence type="ECO:0000313" key="9">
    <source>
        <dbReference type="EMBL" id="SDV99710.1"/>
    </source>
</evidence>
<dbReference type="PRINTS" id="PR01988">
    <property type="entry name" value="EXPORTERBACE"/>
</dbReference>
<evidence type="ECO:0000259" key="8">
    <source>
        <dbReference type="PROSITE" id="PS50850"/>
    </source>
</evidence>
<keyword evidence="2" id="KW-0813">Transport</keyword>
<dbReference type="InterPro" id="IPR010290">
    <property type="entry name" value="TM_effector"/>
</dbReference>
<name>A0A1H2PXW7_9BACL</name>
<feature type="transmembrane region" description="Helical" evidence="7">
    <location>
        <begin position="45"/>
        <end position="65"/>
    </location>
</feature>
<feature type="transmembrane region" description="Helical" evidence="7">
    <location>
        <begin position="286"/>
        <end position="302"/>
    </location>
</feature>
<evidence type="ECO:0000256" key="3">
    <source>
        <dbReference type="ARBA" id="ARBA00022475"/>
    </source>
</evidence>
<reference evidence="9 10" key="1">
    <citation type="submission" date="2016-10" db="EMBL/GenBank/DDBJ databases">
        <authorList>
            <person name="de Groot N.N."/>
        </authorList>
    </citation>
    <scope>NUCLEOTIDE SEQUENCE [LARGE SCALE GENOMIC DNA]</scope>
    <source>
        <strain evidence="9 10">DSM 45610</strain>
    </source>
</reference>
<gene>
    <name evidence="9" type="ORF">SAMN05444487_1015</name>
</gene>
<evidence type="ECO:0000256" key="6">
    <source>
        <dbReference type="ARBA" id="ARBA00023136"/>
    </source>
</evidence>
<protein>
    <submittedName>
        <fullName evidence="9">Transmembrane secretion effector</fullName>
    </submittedName>
</protein>
<keyword evidence="6 7" id="KW-0472">Membrane</keyword>
<feature type="transmembrane region" description="Helical" evidence="7">
    <location>
        <begin position="148"/>
        <end position="166"/>
    </location>
</feature>
<proteinExistence type="predicted"/>
<dbReference type="OrthoDB" id="9775268at2"/>
<evidence type="ECO:0000313" key="10">
    <source>
        <dbReference type="Proteomes" id="UP000198534"/>
    </source>
</evidence>
<evidence type="ECO:0000256" key="1">
    <source>
        <dbReference type="ARBA" id="ARBA00004651"/>
    </source>
</evidence>
<feature type="transmembrane region" description="Helical" evidence="7">
    <location>
        <begin position="344"/>
        <end position="369"/>
    </location>
</feature>
<evidence type="ECO:0000256" key="7">
    <source>
        <dbReference type="SAM" id="Phobius"/>
    </source>
</evidence>
<feature type="transmembrane region" description="Helical" evidence="7">
    <location>
        <begin position="172"/>
        <end position="191"/>
    </location>
</feature>
<feature type="transmembrane region" description="Helical" evidence="7">
    <location>
        <begin position="308"/>
        <end position="332"/>
    </location>
</feature>
<feature type="domain" description="Major facilitator superfamily (MFS) profile" evidence="8">
    <location>
        <begin position="12"/>
        <end position="398"/>
    </location>
</feature>
<feature type="transmembrane region" description="Helical" evidence="7">
    <location>
        <begin position="256"/>
        <end position="274"/>
    </location>
</feature>
<dbReference type="CDD" id="cd06173">
    <property type="entry name" value="MFS_MefA_like"/>
    <property type="match status" value="1"/>
</dbReference>
<keyword evidence="5 7" id="KW-1133">Transmembrane helix</keyword>
<feature type="transmembrane region" description="Helical" evidence="7">
    <location>
        <begin position="12"/>
        <end position="39"/>
    </location>
</feature>
<dbReference type="GO" id="GO:0022857">
    <property type="term" value="F:transmembrane transporter activity"/>
    <property type="evidence" value="ECO:0007669"/>
    <property type="project" value="InterPro"/>
</dbReference>
<sequence length="412" mass="44933">MKSNTKTLWNRNFTLLWLGSAQSRVGTALYIVALTYLVLDLTGNAKYTAITLAVAAIPYLFSPLAGALVDRLDMKKYLVVGDILRGVGMLVICLLGWYDHLSITVIYGVSFSLGVVGVIYAPAFGSLLPRLVPKTEVGRANALNNMNAEIAILFGFAVGGIFVAWLGTLTAIFINSLSFFIMSIFLGMIHFPIREQKTKNNTGIWIDIRQGFTYLLSSKMLLMVPIIFGLTKIAYTPLEALMPLKMKQLEAGSKEFGIFFALITVGSLLISTYVSKYGKSLNPTRYTTFGLFIMGLAIYGTAISSTIIIVYISAICFGVGSSLVGISNMTYVQTEVDDEYRGRVFGSFGVIEQAGLPASLALIGILIEAVNLETILYALAGLLFVTLVIWNIMSRKATEESRTINQAATKNE</sequence>
<feature type="transmembrane region" description="Helical" evidence="7">
    <location>
        <begin position="212"/>
        <end position="236"/>
    </location>
</feature>
<evidence type="ECO:0000256" key="4">
    <source>
        <dbReference type="ARBA" id="ARBA00022692"/>
    </source>
</evidence>
<dbReference type="InterPro" id="IPR036259">
    <property type="entry name" value="MFS_trans_sf"/>
</dbReference>
<dbReference type="PANTHER" id="PTHR43266">
    <property type="entry name" value="MACROLIDE-EFFLUX PROTEIN"/>
    <property type="match status" value="1"/>
</dbReference>
<dbReference type="Gene3D" id="1.20.1250.20">
    <property type="entry name" value="MFS general substrate transporter like domains"/>
    <property type="match status" value="1"/>
</dbReference>
<dbReference type="EMBL" id="FNNQ01000001">
    <property type="protein sequence ID" value="SDV99710.1"/>
    <property type="molecule type" value="Genomic_DNA"/>
</dbReference>
<dbReference type="InterPro" id="IPR022324">
    <property type="entry name" value="Bacilysin_exporter_BacE_put"/>
</dbReference>
<dbReference type="Proteomes" id="UP000198534">
    <property type="component" value="Unassembled WGS sequence"/>
</dbReference>
<evidence type="ECO:0000256" key="5">
    <source>
        <dbReference type="ARBA" id="ARBA00022989"/>
    </source>
</evidence>
<dbReference type="SUPFAM" id="SSF103473">
    <property type="entry name" value="MFS general substrate transporter"/>
    <property type="match status" value="1"/>
</dbReference>
<feature type="transmembrane region" description="Helical" evidence="7">
    <location>
        <begin position="104"/>
        <end position="128"/>
    </location>
</feature>
<dbReference type="PANTHER" id="PTHR43266:SF2">
    <property type="entry name" value="MAJOR FACILITATOR SUPERFAMILY (MFS) PROFILE DOMAIN-CONTAINING PROTEIN"/>
    <property type="match status" value="1"/>
</dbReference>
<dbReference type="STRING" id="1048340.SAMN05444487_1015"/>
<dbReference type="AlphaFoldDB" id="A0A1H2PXW7"/>
<dbReference type="GO" id="GO:0005886">
    <property type="term" value="C:plasma membrane"/>
    <property type="evidence" value="ECO:0007669"/>
    <property type="project" value="UniProtKB-SubCell"/>
</dbReference>
<keyword evidence="10" id="KW-1185">Reference proteome</keyword>
<dbReference type="RefSeq" id="WP_091734443.1">
    <property type="nucleotide sequence ID" value="NZ_FNNQ01000001.1"/>
</dbReference>
<dbReference type="Pfam" id="PF05977">
    <property type="entry name" value="MFS_3"/>
    <property type="match status" value="1"/>
</dbReference>
<keyword evidence="3" id="KW-1003">Cell membrane</keyword>
<feature type="transmembrane region" description="Helical" evidence="7">
    <location>
        <begin position="375"/>
        <end position="393"/>
    </location>
</feature>
<accession>A0A1H2PXW7</accession>
<feature type="transmembrane region" description="Helical" evidence="7">
    <location>
        <begin position="77"/>
        <end position="98"/>
    </location>
</feature>
<comment type="subcellular location">
    <subcellularLocation>
        <location evidence="1">Cell membrane</location>
        <topology evidence="1">Multi-pass membrane protein</topology>
    </subcellularLocation>
</comment>
<dbReference type="InterPro" id="IPR020846">
    <property type="entry name" value="MFS_dom"/>
</dbReference>
<evidence type="ECO:0000256" key="2">
    <source>
        <dbReference type="ARBA" id="ARBA00022448"/>
    </source>
</evidence>
<keyword evidence="4 7" id="KW-0812">Transmembrane</keyword>